<sequence>MMNRSLKFTCGALLSAATLGLALPAAAQSYDGWCYQKGSSARTKGTVIGAAAGGVLGNVVAGKGNKTEGTILGAVVGGVIGNQVAKRNKEKETASANCLNSRYYVYDRGYYEPPSPPDGYRIAYFTQRPYYSSYWVKRDGEDYRYRR</sequence>
<evidence type="ECO:0000256" key="2">
    <source>
        <dbReference type="ARBA" id="ARBA00008681"/>
    </source>
</evidence>
<keyword evidence="4" id="KW-0472">Membrane</keyword>
<evidence type="ECO:0000259" key="7">
    <source>
        <dbReference type="Pfam" id="PF05433"/>
    </source>
</evidence>
<dbReference type="RefSeq" id="WP_272741869.1">
    <property type="nucleotide sequence ID" value="NZ_JAQQKW010000007.1"/>
</dbReference>
<evidence type="ECO:0000313" key="8">
    <source>
        <dbReference type="EMBL" id="MDC7695189.1"/>
    </source>
</evidence>
<comment type="caution">
    <text evidence="8">The sequence shown here is derived from an EMBL/GenBank/DDBJ whole genome shotgun (WGS) entry which is preliminary data.</text>
</comment>
<evidence type="ECO:0000256" key="1">
    <source>
        <dbReference type="ARBA" id="ARBA00004459"/>
    </source>
</evidence>
<name>A0ABT5IG81_9CAUL</name>
<keyword evidence="6" id="KW-0732">Signal</keyword>
<accession>A0ABT5IG81</accession>
<dbReference type="PANTHER" id="PTHR35603">
    <property type="match status" value="1"/>
</dbReference>
<evidence type="ECO:0000256" key="6">
    <source>
        <dbReference type="SAM" id="SignalP"/>
    </source>
</evidence>
<comment type="subcellular location">
    <subcellularLocation>
        <location evidence="1">Cell outer membrane</location>
        <topology evidence="1">Lipid-anchor</topology>
    </subcellularLocation>
</comment>
<protein>
    <recommendedName>
        <fullName evidence="3">17 kDa surface antigen</fullName>
    </recommendedName>
</protein>
<evidence type="ECO:0000256" key="5">
    <source>
        <dbReference type="ARBA" id="ARBA00023288"/>
    </source>
</evidence>
<dbReference type="Pfam" id="PF05433">
    <property type="entry name" value="Rick_17kDa_Anti"/>
    <property type="match status" value="1"/>
</dbReference>
<gene>
    <name evidence="8" type="ORF">PQU94_12950</name>
</gene>
<feature type="chain" id="PRO_5046079147" description="17 kDa surface antigen" evidence="6">
    <location>
        <begin position="28"/>
        <end position="147"/>
    </location>
</feature>
<organism evidence="8 9">
    <name type="scientific">Asticcacaulis currens</name>
    <dbReference type="NCBI Taxonomy" id="2984210"/>
    <lineage>
        <taxon>Bacteria</taxon>
        <taxon>Pseudomonadati</taxon>
        <taxon>Pseudomonadota</taxon>
        <taxon>Alphaproteobacteria</taxon>
        <taxon>Caulobacterales</taxon>
        <taxon>Caulobacteraceae</taxon>
        <taxon>Asticcacaulis</taxon>
    </lineage>
</organism>
<proteinExistence type="inferred from homology"/>
<keyword evidence="9" id="KW-1185">Reference proteome</keyword>
<dbReference type="PANTHER" id="PTHR35603:SF2">
    <property type="entry name" value="OUTER MEMBRANE LIPOPROTEIN"/>
    <property type="match status" value="1"/>
</dbReference>
<keyword evidence="5" id="KW-0449">Lipoprotein</keyword>
<dbReference type="Proteomes" id="UP001216595">
    <property type="component" value="Unassembled WGS sequence"/>
</dbReference>
<evidence type="ECO:0000256" key="3">
    <source>
        <dbReference type="ARBA" id="ARBA00015281"/>
    </source>
</evidence>
<dbReference type="InterPro" id="IPR008816">
    <property type="entry name" value="Gly_zipper_2TM_dom"/>
</dbReference>
<comment type="similarity">
    <text evidence="2">Belongs to the rickettsiale 17 kDa surface antigen family.</text>
</comment>
<reference evidence="8 9" key="1">
    <citation type="submission" date="2023-01" db="EMBL/GenBank/DDBJ databases">
        <title>Novel species of the genus Asticcacaulis isolated from rivers.</title>
        <authorList>
            <person name="Lu H."/>
        </authorList>
    </citation>
    <scope>NUCLEOTIDE SEQUENCE [LARGE SCALE GENOMIC DNA]</scope>
    <source>
        <strain evidence="8 9">DXS10W</strain>
    </source>
</reference>
<evidence type="ECO:0000313" key="9">
    <source>
        <dbReference type="Proteomes" id="UP001216595"/>
    </source>
</evidence>
<feature type="domain" description="Glycine zipper 2TM" evidence="7">
    <location>
        <begin position="45"/>
        <end position="84"/>
    </location>
</feature>
<dbReference type="InterPro" id="IPR051407">
    <property type="entry name" value="Bact_OM_lipoprot/Surf_antigen"/>
</dbReference>
<feature type="signal peptide" evidence="6">
    <location>
        <begin position="1"/>
        <end position="27"/>
    </location>
</feature>
<evidence type="ECO:0000256" key="4">
    <source>
        <dbReference type="ARBA" id="ARBA00023136"/>
    </source>
</evidence>
<dbReference type="EMBL" id="JAQQKW010000007">
    <property type="protein sequence ID" value="MDC7695189.1"/>
    <property type="molecule type" value="Genomic_DNA"/>
</dbReference>